<name>A0A151MXF1_ALLMI</name>
<gene>
    <name evidence="1" type="ORF">Y1Q_0009958</name>
</gene>
<dbReference type="EMBL" id="AKHW03004724">
    <property type="protein sequence ID" value="KYO29180.1"/>
    <property type="molecule type" value="Genomic_DNA"/>
</dbReference>
<keyword evidence="2" id="KW-1185">Reference proteome</keyword>
<comment type="caution">
    <text evidence="1">The sequence shown here is derived from an EMBL/GenBank/DDBJ whole genome shotgun (WGS) entry which is preliminary data.</text>
</comment>
<dbReference type="AlphaFoldDB" id="A0A151MXF1"/>
<evidence type="ECO:0000313" key="2">
    <source>
        <dbReference type="Proteomes" id="UP000050525"/>
    </source>
</evidence>
<reference evidence="1 2" key="1">
    <citation type="journal article" date="2012" name="Genome Biol.">
        <title>Sequencing three crocodilian genomes to illuminate the evolution of archosaurs and amniotes.</title>
        <authorList>
            <person name="St John J.A."/>
            <person name="Braun E.L."/>
            <person name="Isberg S.R."/>
            <person name="Miles L.G."/>
            <person name="Chong A.Y."/>
            <person name="Gongora J."/>
            <person name="Dalzell P."/>
            <person name="Moran C."/>
            <person name="Bed'hom B."/>
            <person name="Abzhanov A."/>
            <person name="Burgess S.C."/>
            <person name="Cooksey A.M."/>
            <person name="Castoe T.A."/>
            <person name="Crawford N.G."/>
            <person name="Densmore L.D."/>
            <person name="Drew J.C."/>
            <person name="Edwards S.V."/>
            <person name="Faircloth B.C."/>
            <person name="Fujita M.K."/>
            <person name="Greenwold M.J."/>
            <person name="Hoffmann F.G."/>
            <person name="Howard J.M."/>
            <person name="Iguchi T."/>
            <person name="Janes D.E."/>
            <person name="Khan S.Y."/>
            <person name="Kohno S."/>
            <person name="de Koning A.J."/>
            <person name="Lance S.L."/>
            <person name="McCarthy F.M."/>
            <person name="McCormack J.E."/>
            <person name="Merchant M.E."/>
            <person name="Peterson D.G."/>
            <person name="Pollock D.D."/>
            <person name="Pourmand N."/>
            <person name="Raney B.J."/>
            <person name="Roessler K.A."/>
            <person name="Sanford J.R."/>
            <person name="Sawyer R.H."/>
            <person name="Schmidt C.J."/>
            <person name="Triplett E.W."/>
            <person name="Tuberville T.D."/>
            <person name="Venegas-Anaya M."/>
            <person name="Howard J.T."/>
            <person name="Jarvis E.D."/>
            <person name="Guillette L.J.Jr."/>
            <person name="Glenn T.C."/>
            <person name="Green R.E."/>
            <person name="Ray D.A."/>
        </authorList>
    </citation>
    <scope>NUCLEOTIDE SEQUENCE [LARGE SCALE GENOMIC DNA]</scope>
    <source>
        <strain evidence="1">KSC_2009_1</strain>
    </source>
</reference>
<protein>
    <submittedName>
        <fullName evidence="1">Uncharacterized protein</fullName>
    </submittedName>
</protein>
<sequence>MSCLNCEITPLRDARIQTENCFILGICGQPDDALHVIAYSKSAILRLNANFPLNIWRKKSKYHKKNPHPTQSIPDAPRINVPQGYLLGCSHQNKEISGIKTSSFTVPWHLFYSS</sequence>
<dbReference type="Proteomes" id="UP000050525">
    <property type="component" value="Unassembled WGS sequence"/>
</dbReference>
<organism evidence="1 2">
    <name type="scientific">Alligator mississippiensis</name>
    <name type="common">American alligator</name>
    <dbReference type="NCBI Taxonomy" id="8496"/>
    <lineage>
        <taxon>Eukaryota</taxon>
        <taxon>Metazoa</taxon>
        <taxon>Chordata</taxon>
        <taxon>Craniata</taxon>
        <taxon>Vertebrata</taxon>
        <taxon>Euteleostomi</taxon>
        <taxon>Archelosauria</taxon>
        <taxon>Archosauria</taxon>
        <taxon>Crocodylia</taxon>
        <taxon>Alligatoridae</taxon>
        <taxon>Alligatorinae</taxon>
        <taxon>Alligator</taxon>
    </lineage>
</organism>
<proteinExistence type="predicted"/>
<accession>A0A151MXF1</accession>
<evidence type="ECO:0000313" key="1">
    <source>
        <dbReference type="EMBL" id="KYO29180.1"/>
    </source>
</evidence>